<accession>A0A370I5C9</accession>
<dbReference type="STRING" id="1210086.GCA_001613105_03065"/>
<dbReference type="InterPro" id="IPR019587">
    <property type="entry name" value="Polyketide_cyclase/dehydratase"/>
</dbReference>
<protein>
    <submittedName>
        <fullName evidence="1">Polyketide cyclase/dehydrase/lipid transport protein</fullName>
    </submittedName>
</protein>
<name>A0A370I5C9_9NOCA</name>
<dbReference type="SUPFAM" id="SSF55961">
    <property type="entry name" value="Bet v1-like"/>
    <property type="match status" value="1"/>
</dbReference>
<keyword evidence="2" id="KW-1185">Reference proteome</keyword>
<dbReference type="Gene3D" id="3.30.530.20">
    <property type="match status" value="1"/>
</dbReference>
<dbReference type="InterPro" id="IPR023393">
    <property type="entry name" value="START-like_dom_sf"/>
</dbReference>
<dbReference type="EMBL" id="QQBC01000005">
    <property type="protein sequence ID" value="RDI65943.1"/>
    <property type="molecule type" value="Genomic_DNA"/>
</dbReference>
<comment type="caution">
    <text evidence="1">The sequence shown here is derived from an EMBL/GenBank/DDBJ whole genome shotgun (WGS) entry which is preliminary data.</text>
</comment>
<dbReference type="PANTHER" id="PTHR39683">
    <property type="entry name" value="CONSERVED PROTEIN TB16.3"/>
    <property type="match status" value="1"/>
</dbReference>
<proteinExistence type="predicted"/>
<dbReference type="PANTHER" id="PTHR39683:SF4">
    <property type="entry name" value="COENZYME Q-BINDING PROTEIN COQ10 START DOMAIN-CONTAINING PROTEIN"/>
    <property type="match status" value="1"/>
</dbReference>
<reference evidence="1 2" key="1">
    <citation type="submission" date="2018-07" db="EMBL/GenBank/DDBJ databases">
        <title>Genomic Encyclopedia of Type Strains, Phase IV (KMG-IV): sequencing the most valuable type-strain genomes for metagenomic binning, comparative biology and taxonomic classification.</title>
        <authorList>
            <person name="Goeker M."/>
        </authorList>
    </citation>
    <scope>NUCLEOTIDE SEQUENCE [LARGE SCALE GENOMIC DNA]</scope>
    <source>
        <strain evidence="1 2">DSM 44290</strain>
    </source>
</reference>
<evidence type="ECO:0000313" key="2">
    <source>
        <dbReference type="Proteomes" id="UP000254869"/>
    </source>
</evidence>
<dbReference type="Pfam" id="PF10604">
    <property type="entry name" value="Polyketide_cyc2"/>
    <property type="match status" value="1"/>
</dbReference>
<dbReference type="Proteomes" id="UP000254869">
    <property type="component" value="Unassembled WGS sequence"/>
</dbReference>
<evidence type="ECO:0000313" key="1">
    <source>
        <dbReference type="EMBL" id="RDI65943.1"/>
    </source>
</evidence>
<gene>
    <name evidence="1" type="ORF">DFR76_105262</name>
</gene>
<dbReference type="RefSeq" id="WP_067998091.1">
    <property type="nucleotide sequence ID" value="NZ_QQBC01000005.1"/>
</dbReference>
<dbReference type="AlphaFoldDB" id="A0A370I5C9"/>
<sequence length="151" mass="17553">MRTKTDHRFVVEVHPEQVMEALLAVDRTPEWSPWHKDVRVATRDDYGRPKRVYATVTPMNNSDRQVLEYDCGPDRIAWEVVESGAGGGGKGWFEIEEIAEGTEVWYHTEVYLPIPVPGLLMKRTLNRVNDEAVQNLIEFIEKFRFENYEVS</sequence>
<organism evidence="1 2">
    <name type="scientific">Nocardia pseudobrasiliensis</name>
    <dbReference type="NCBI Taxonomy" id="45979"/>
    <lineage>
        <taxon>Bacteria</taxon>
        <taxon>Bacillati</taxon>
        <taxon>Actinomycetota</taxon>
        <taxon>Actinomycetes</taxon>
        <taxon>Mycobacteriales</taxon>
        <taxon>Nocardiaceae</taxon>
        <taxon>Nocardia</taxon>
    </lineage>
</organism>